<gene>
    <name evidence="1" type="ORF">QFC24_000758</name>
</gene>
<accession>A0ACC2XVD4</accession>
<sequence length="897" mass="99144">MAPSSTRPTKTAQPAPAKLDPKAKAAKAKAHMQQRMKSNALRRKKHDDELGKLQARVDAFDGTKRVTTFEELPLSERLKSSHFTEPTPIQALSIPATIKGQDIQGSARTGSGKTLAFLIPTLERLYRERWGPQDGLGALILSPTRELAVQTFETLRGLGRYHTFSAGMVIGGKPLEDERTRMARMNIIVATPGRILQHFDSTVGLETSGVKVLVLDEADRLLDMGFLPAMKAIVAHMSDSHDRQTMLFSATYSEQLAQLAKLSLKNPLYINVNRPGEEGVMPAGLTQMYAVVPLERKLDALWGFIKGHLQMKGVVFVSSCKQVRFIFETFRKLHPGLSLLHLHGKQKQTARLDIFQRFSASKHALLICTDIASRGLDFPAVDWVIQLDCPEDVDMYIHRVGRTARYQSEGKGLCFLLPSEEEGMKARWEEKGIKVDKKKIPESKLGQLSQQMQAFAFRDPEIKYLGQRAFISYLKSIHIQKDKSVFKLSEMPIEAFAASLGLPGAPQIKFIMNAKSQKNQLRAGQKAAAAETEVESGVVVNAAQETETETRLADGVLEQEVGDSDEDDEESGSDEGEEEEEQGEESDEVSVSGEESDGSESDERDAAQTGKDKVRFAVTHKAVSTTHGFLFVTRQVITKRDRMMARKNQDILSEHYRKLVRDDDEGEGEEDDFMTVTRNVDPLADVPADSLVTSLEEAREASPSTVPAMDLDSAQSKRKAKLAHSKKEQVRKGRPGDKKYFDDEGRLREVYAGEEEFAAAGAAEGQREEYLRREREVMAREDVVDRQVAREKKQEKKRKRKLAEREAELAELAEKEGGGAGAVLGGYSDEESAGGQHDSASEGVGGAYSDDDDEHEDGPSASGKRAKIGGEAAGGKRSLDDEEDEEALALRLLTGGR</sequence>
<protein>
    <submittedName>
        <fullName evidence="1">Uncharacterized protein</fullName>
    </submittedName>
</protein>
<dbReference type="Proteomes" id="UP001234202">
    <property type="component" value="Unassembled WGS sequence"/>
</dbReference>
<dbReference type="EMBL" id="JASBWV010000002">
    <property type="protein sequence ID" value="KAJ9127351.1"/>
    <property type="molecule type" value="Genomic_DNA"/>
</dbReference>
<comment type="caution">
    <text evidence="1">The sequence shown here is derived from an EMBL/GenBank/DDBJ whole genome shotgun (WGS) entry which is preliminary data.</text>
</comment>
<evidence type="ECO:0000313" key="2">
    <source>
        <dbReference type="Proteomes" id="UP001234202"/>
    </source>
</evidence>
<name>A0ACC2XVD4_9TREE</name>
<proteinExistence type="predicted"/>
<reference evidence="1" key="1">
    <citation type="submission" date="2023-04" db="EMBL/GenBank/DDBJ databases">
        <title>Draft Genome sequencing of Naganishia species isolated from polar environments using Oxford Nanopore Technology.</title>
        <authorList>
            <person name="Leo P."/>
            <person name="Venkateswaran K."/>
        </authorList>
    </citation>
    <scope>NUCLEOTIDE SEQUENCE</scope>
    <source>
        <strain evidence="1">DBVPG 5303</strain>
    </source>
</reference>
<keyword evidence="2" id="KW-1185">Reference proteome</keyword>
<evidence type="ECO:0000313" key="1">
    <source>
        <dbReference type="EMBL" id="KAJ9127351.1"/>
    </source>
</evidence>
<organism evidence="1 2">
    <name type="scientific">Naganishia onofrii</name>
    <dbReference type="NCBI Taxonomy" id="1851511"/>
    <lineage>
        <taxon>Eukaryota</taxon>
        <taxon>Fungi</taxon>
        <taxon>Dikarya</taxon>
        <taxon>Basidiomycota</taxon>
        <taxon>Agaricomycotina</taxon>
        <taxon>Tremellomycetes</taxon>
        <taxon>Filobasidiales</taxon>
        <taxon>Filobasidiaceae</taxon>
        <taxon>Naganishia</taxon>
    </lineage>
</organism>